<feature type="compositionally biased region" description="Polar residues" evidence="1">
    <location>
        <begin position="266"/>
        <end position="282"/>
    </location>
</feature>
<evidence type="ECO:0000313" key="2">
    <source>
        <dbReference type="EMBL" id="KAG5472030.1"/>
    </source>
</evidence>
<dbReference type="SUPFAM" id="SSF49899">
    <property type="entry name" value="Concanavalin A-like lectins/glucanases"/>
    <property type="match status" value="1"/>
</dbReference>
<dbReference type="Proteomes" id="UP000674179">
    <property type="component" value="Chromosome 31"/>
</dbReference>
<feature type="compositionally biased region" description="Low complexity" evidence="1">
    <location>
        <begin position="869"/>
        <end position="884"/>
    </location>
</feature>
<feature type="compositionally biased region" description="Low complexity" evidence="1">
    <location>
        <begin position="336"/>
        <end position="378"/>
    </location>
</feature>
<evidence type="ECO:0008006" key="4">
    <source>
        <dbReference type="Google" id="ProtNLM"/>
    </source>
</evidence>
<protein>
    <recommendedName>
        <fullName evidence="4">SPRY domain-containing protein</fullName>
    </recommendedName>
</protein>
<reference evidence="2 3" key="1">
    <citation type="submission" date="2021-02" db="EMBL/GenBank/DDBJ databases">
        <title>Leishmania (Mundinia) enrietti genome sequencing and assembly.</title>
        <authorList>
            <person name="Almutairi H."/>
            <person name="Gatherer D."/>
        </authorList>
    </citation>
    <scope>NUCLEOTIDE SEQUENCE [LARGE SCALE GENOMIC DNA]</scope>
    <source>
        <strain evidence="2">CUR178</strain>
    </source>
</reference>
<feature type="region of interest" description="Disordered" evidence="1">
    <location>
        <begin position="1381"/>
        <end position="1412"/>
    </location>
</feature>
<evidence type="ECO:0000256" key="1">
    <source>
        <dbReference type="SAM" id="MobiDB-lite"/>
    </source>
</evidence>
<gene>
    <name evidence="2" type="ORF">CUR178_02696</name>
</gene>
<feature type="region of interest" description="Disordered" evidence="1">
    <location>
        <begin position="1128"/>
        <end position="1202"/>
    </location>
</feature>
<feature type="compositionally biased region" description="Basic and acidic residues" evidence="1">
    <location>
        <begin position="465"/>
        <end position="480"/>
    </location>
</feature>
<dbReference type="PANTHER" id="PTHR31915:SF6">
    <property type="entry name" value="SKICH DOMAIN-CONTAINING PROTEIN"/>
    <property type="match status" value="1"/>
</dbReference>
<feature type="region of interest" description="Disordered" evidence="1">
    <location>
        <begin position="209"/>
        <end position="378"/>
    </location>
</feature>
<feature type="region of interest" description="Disordered" evidence="1">
    <location>
        <begin position="403"/>
        <end position="495"/>
    </location>
</feature>
<feature type="compositionally biased region" description="Basic and acidic residues" evidence="1">
    <location>
        <begin position="418"/>
        <end position="453"/>
    </location>
</feature>
<proteinExistence type="predicted"/>
<dbReference type="EMBL" id="JAFHKP010000031">
    <property type="protein sequence ID" value="KAG5472030.1"/>
    <property type="molecule type" value="Genomic_DNA"/>
</dbReference>
<sequence>MSSSPSSLESTVARPTLPLLPTSWSSAAPSALAKGLSNPTSAAVPPRSPLTPSDVNVAFTATKAPTPDTLGGGPASSGDPPVAAGSLSSKAAERLALRATSSDTERKHSLHPRSEKGVEAQQHLRIVSDDTSASADTARKHLWGKSASTPGRPQDDLTQVRALRTPALLLHKVANGAVAMSSGVKGVSESDSGAAAALPLGVRRGATTEAAAAKPSAEAGSFSTAHSKDAAGGNAATATPEATPPVNRRDGSGASLTPRRRYTAVAPQTSVSPLTTPSARTLSSDDDDVEGSPAASKGKGGGVAHPTVKAGADGRDRSGSQRVLTAPRRIGSGSVSPTVAAARARLAAASASSTPRPSASGLAAGASADGSADATSAQATAVMELRELRQALKEKERDLARLERDVEKAKQSAAKAQKKSEELQGRLDSEKSAFAAQKKDTLAQKHELQRELRQAQAALRSAEQAQDKLQRDLDKQREKLATASSHTASTSTTPVMTPRLVAPSSVSLDTTLQAKVSSLENEKKAMRERIGELEEQLSVAAAAVGLAKTAEEQRSTAAAAATEAAEAVAALKEEVMNLRQRLASQDAALHDERERAGSLLKGDEALEAREKAERRPAREDAAAATLRTAAASGKAEAEVNSLAMRSPRKAATLETPTKEAMAHLKEELAAAQRQVGVYKRMHEFAERRIEQLQTELTAAQNRADAIEEMSKEAASRSPSSSASTAETAAILRTRISKLRDKLASVTAECDELRQCVRERTEEATTLQSALQQAEDERDAKVRQIQDLQSRAAKAKEKAVSALAAEKTELSAALAKAQAELLSAKSELESALDSARVHQGVANALRSQLAEVQKQCSGLEEAKQAAQGEAEAKTATAEASKQQAEGYKKKARHLTRKLNEALRELAVLGEEYERVCEERGRVLSRHSTGKKVAAEGDEVMPGRSATHFGRITARRSTEAVAQALSPITENPTDGVSRNLSTALLSANRLAAVTGTASAALAMAALDVERQAREQMELDVLSLYSKMSAIDHFEKSSPMVAERGGAVAGTVSGAVADAVAGAAVAASSASLLLQSTHGRQRDAEQPSQMYWALQRHPGTSGAPGRARSPQAAHALDTRYFDPTVFTCSRSQPRSDAADSISVHRHAGGLSPQPAKSKQRSRSLSAQALKRSPSTQSKGAAQSPHRGLSPRSVTPSTPATALRGFHGDSIASPAEMLSELPAASVYYFTGNGAGQRIGVELQFNTTAGRLLLSKRGRCVERLVFPGAVNGEANLTVCCTAVGSMSHTIYTSHMLSKGCHHLKNTFCFMIRILSDCESGDILVGFADRYVPLETFGAKRNALHYSGCYYLSLPNGRLFCAAQDICDARYEGWCAAAGAAERRRGTVAGTRGDGGASVTRAQGAREPTSEARAATSPEDRCVLSRPPRVARAGDEIACTLHIDERSIGYSWNGVECGVAFTGVSLSPSLYPCVEVNAPGGAVELL</sequence>
<feature type="region of interest" description="Disordered" evidence="1">
    <location>
        <begin position="1"/>
        <end position="157"/>
    </location>
</feature>
<keyword evidence="3" id="KW-1185">Reference proteome</keyword>
<feature type="region of interest" description="Disordered" evidence="1">
    <location>
        <begin position="588"/>
        <end position="620"/>
    </location>
</feature>
<dbReference type="InterPro" id="IPR043136">
    <property type="entry name" value="B30.2/SPRY_sf"/>
</dbReference>
<dbReference type="Gene3D" id="2.60.120.920">
    <property type="match status" value="1"/>
</dbReference>
<feature type="compositionally biased region" description="Low complexity" evidence="1">
    <location>
        <begin position="481"/>
        <end position="493"/>
    </location>
</feature>
<feature type="compositionally biased region" description="Basic and acidic residues" evidence="1">
    <location>
        <begin position="103"/>
        <end position="118"/>
    </location>
</feature>
<feature type="compositionally biased region" description="Polar residues" evidence="1">
    <location>
        <begin position="1"/>
        <end position="10"/>
    </location>
</feature>
<accession>A0A836H7Y8</accession>
<dbReference type="GeneID" id="94169960"/>
<dbReference type="Gene3D" id="1.10.287.1490">
    <property type="match status" value="1"/>
</dbReference>
<dbReference type="InterPro" id="IPR051002">
    <property type="entry name" value="UBA_autophagy_assoc_protein"/>
</dbReference>
<feature type="region of interest" description="Disordered" evidence="1">
    <location>
        <begin position="707"/>
        <end position="726"/>
    </location>
</feature>
<feature type="compositionally biased region" description="Low complexity" evidence="1">
    <location>
        <begin position="230"/>
        <end position="245"/>
    </location>
</feature>
<dbReference type="RefSeq" id="XP_067690553.1">
    <property type="nucleotide sequence ID" value="XM_067834450.1"/>
</dbReference>
<comment type="caution">
    <text evidence="2">The sequence shown here is derived from an EMBL/GenBank/DDBJ whole genome shotgun (WGS) entry which is preliminary data.</text>
</comment>
<feature type="compositionally biased region" description="Low complexity" evidence="1">
    <location>
        <begin position="209"/>
        <end position="221"/>
    </location>
</feature>
<dbReference type="PANTHER" id="PTHR31915">
    <property type="entry name" value="SKICH DOMAIN-CONTAINING PROTEIN"/>
    <property type="match status" value="1"/>
</dbReference>
<dbReference type="OrthoDB" id="25503at2759"/>
<dbReference type="Gene3D" id="1.20.1170.10">
    <property type="match status" value="1"/>
</dbReference>
<organism evidence="2 3">
    <name type="scientific">Leishmania enriettii</name>
    <dbReference type="NCBI Taxonomy" id="5663"/>
    <lineage>
        <taxon>Eukaryota</taxon>
        <taxon>Discoba</taxon>
        <taxon>Euglenozoa</taxon>
        <taxon>Kinetoplastea</taxon>
        <taxon>Metakinetoplastina</taxon>
        <taxon>Trypanosomatida</taxon>
        <taxon>Trypanosomatidae</taxon>
        <taxon>Leishmaniinae</taxon>
        <taxon>Leishmania</taxon>
    </lineage>
</organism>
<evidence type="ECO:0000313" key="3">
    <source>
        <dbReference type="Proteomes" id="UP000674179"/>
    </source>
</evidence>
<feature type="compositionally biased region" description="Low complexity" evidence="1">
    <location>
        <begin position="715"/>
        <end position="726"/>
    </location>
</feature>
<name>A0A836H7Y8_LEIEN</name>
<feature type="region of interest" description="Disordered" evidence="1">
    <location>
        <begin position="869"/>
        <end position="890"/>
    </location>
</feature>
<feature type="compositionally biased region" description="Polar residues" evidence="1">
    <location>
        <begin position="1159"/>
        <end position="1177"/>
    </location>
</feature>
<dbReference type="InterPro" id="IPR013320">
    <property type="entry name" value="ConA-like_dom_sf"/>
</dbReference>
<dbReference type="KEGG" id="lenr:94169960"/>